<dbReference type="AlphaFoldDB" id="A0A0V1KID7"/>
<dbReference type="Proteomes" id="UP000054721">
    <property type="component" value="Unassembled WGS sequence"/>
</dbReference>
<evidence type="ECO:0000313" key="1">
    <source>
        <dbReference type="EMBL" id="KRZ47035.1"/>
    </source>
</evidence>
<evidence type="ECO:0000313" key="2">
    <source>
        <dbReference type="Proteomes" id="UP000054721"/>
    </source>
</evidence>
<gene>
    <name evidence="1" type="ORF">T02_12391</name>
</gene>
<dbReference type="EMBL" id="JYDW01001535">
    <property type="protein sequence ID" value="KRZ47035.1"/>
    <property type="molecule type" value="Genomic_DNA"/>
</dbReference>
<name>A0A0V1KID7_9BILA</name>
<proteinExistence type="predicted"/>
<sequence length="53" mass="5841">MVLCVVSRCSLGRESCVCDSLLTTGLWLCFLAHRILHSHPAPDPDAPWPPLLL</sequence>
<protein>
    <submittedName>
        <fullName evidence="1">Uncharacterized protein</fullName>
    </submittedName>
</protein>
<organism evidence="1 2">
    <name type="scientific">Trichinella nativa</name>
    <dbReference type="NCBI Taxonomy" id="6335"/>
    <lineage>
        <taxon>Eukaryota</taxon>
        <taxon>Metazoa</taxon>
        <taxon>Ecdysozoa</taxon>
        <taxon>Nematoda</taxon>
        <taxon>Enoplea</taxon>
        <taxon>Dorylaimia</taxon>
        <taxon>Trichinellida</taxon>
        <taxon>Trichinellidae</taxon>
        <taxon>Trichinella</taxon>
    </lineage>
</organism>
<comment type="caution">
    <text evidence="1">The sequence shown here is derived from an EMBL/GenBank/DDBJ whole genome shotgun (WGS) entry which is preliminary data.</text>
</comment>
<accession>A0A0V1KID7</accession>
<reference evidence="1 2" key="1">
    <citation type="submission" date="2015-05" db="EMBL/GenBank/DDBJ databases">
        <title>Evolution of Trichinella species and genotypes.</title>
        <authorList>
            <person name="Korhonen P.K."/>
            <person name="Edoardo P."/>
            <person name="Giuseppe L.R."/>
            <person name="Gasser R.B."/>
        </authorList>
    </citation>
    <scope>NUCLEOTIDE SEQUENCE [LARGE SCALE GENOMIC DNA]</scope>
    <source>
        <strain evidence="1">ISS10</strain>
    </source>
</reference>
<keyword evidence="2" id="KW-1185">Reference proteome</keyword>